<dbReference type="GO" id="GO:0005507">
    <property type="term" value="F:copper ion binding"/>
    <property type="evidence" value="ECO:0007669"/>
    <property type="project" value="TreeGrafter"/>
</dbReference>
<comment type="caution">
    <text evidence="3">The sequence shown here is derived from an EMBL/GenBank/DDBJ whole genome shotgun (WGS) entry which is preliminary data.</text>
</comment>
<dbReference type="PANTHER" id="PTHR12598:SF0">
    <property type="entry name" value="COPPER HOMEOSTASIS PROTEIN CUTC HOMOLOG"/>
    <property type="match status" value="1"/>
</dbReference>
<reference evidence="3 4" key="1">
    <citation type="submission" date="2020-08" db="EMBL/GenBank/DDBJ databases">
        <title>The Agave Microbiome: Exploring the role of microbial communities in plant adaptations to desert environments.</title>
        <authorList>
            <person name="Partida-Martinez L.P."/>
        </authorList>
    </citation>
    <scope>NUCLEOTIDE SEQUENCE [LARGE SCALE GENOMIC DNA]</scope>
    <source>
        <strain evidence="3 4">AS2.23</strain>
    </source>
</reference>
<comment type="subcellular location">
    <subcellularLocation>
        <location evidence="2">Cytoplasm</location>
    </subcellularLocation>
</comment>
<protein>
    <recommendedName>
        <fullName evidence="2">PF03932 family protein CutC</fullName>
    </recommendedName>
</protein>
<dbReference type="PANTHER" id="PTHR12598">
    <property type="entry name" value="COPPER HOMEOSTASIS PROTEIN CUTC"/>
    <property type="match status" value="1"/>
</dbReference>
<dbReference type="AlphaFoldDB" id="A0A7W4TLR5"/>
<gene>
    <name evidence="2" type="primary">cutC</name>
    <name evidence="3" type="ORF">FHR75_002057</name>
</gene>
<dbReference type="InterPro" id="IPR005627">
    <property type="entry name" value="CutC-like"/>
</dbReference>
<dbReference type="Pfam" id="PF03932">
    <property type="entry name" value="CutC"/>
    <property type="match status" value="1"/>
</dbReference>
<comment type="caution">
    <text evidence="2">Once thought to be involved in copper homeostasis, experiments in E.coli have shown this is not the case.</text>
</comment>
<reference evidence="3 4" key="2">
    <citation type="submission" date="2020-08" db="EMBL/GenBank/DDBJ databases">
        <authorList>
            <person name="Partida-Martinez L."/>
            <person name="Huntemann M."/>
            <person name="Clum A."/>
            <person name="Wang J."/>
            <person name="Palaniappan K."/>
            <person name="Ritter S."/>
            <person name="Chen I.-M."/>
            <person name="Stamatis D."/>
            <person name="Reddy T."/>
            <person name="O'Malley R."/>
            <person name="Daum C."/>
            <person name="Shapiro N."/>
            <person name="Ivanova N."/>
            <person name="Kyrpides N."/>
            <person name="Woyke T."/>
        </authorList>
    </citation>
    <scope>NUCLEOTIDE SEQUENCE [LARGE SCALE GENOMIC DNA]</scope>
    <source>
        <strain evidence="3 4">AS2.23</strain>
    </source>
</reference>
<dbReference type="GO" id="GO:0005737">
    <property type="term" value="C:cytoplasm"/>
    <property type="evidence" value="ECO:0007669"/>
    <property type="project" value="UniProtKB-SubCell"/>
</dbReference>
<name>A0A7W4TLR5_KINRA</name>
<proteinExistence type="inferred from homology"/>
<sequence>MSTPTAVEICLDDVEGAVVAEECGAARVEVCAALPEGGTTPSAGLLTAVLRRVRRLEVSVLVRPRAGDFAYSPAEVDVQLADIAAVRALPAPAGVRLGVVVGPLRPDGSVDTDVLARLVAAAGDLPVTFHKAFDTLPDLPRALETLVDAGVARVLTSGGAPTAAEGADVLADLVARADGRLEVVAGGGVRADHVAALVARTGVPAVHLRAQEPVPAAAAPSATAVRYDAPRLATAPGPVRAVVAALAGR</sequence>
<organism evidence="3 4">
    <name type="scientific">Kineococcus radiotolerans</name>
    <dbReference type="NCBI Taxonomy" id="131568"/>
    <lineage>
        <taxon>Bacteria</taxon>
        <taxon>Bacillati</taxon>
        <taxon>Actinomycetota</taxon>
        <taxon>Actinomycetes</taxon>
        <taxon>Kineosporiales</taxon>
        <taxon>Kineosporiaceae</taxon>
        <taxon>Kineococcus</taxon>
    </lineage>
</organism>
<keyword evidence="2" id="KW-0963">Cytoplasm</keyword>
<dbReference type="Proteomes" id="UP000533269">
    <property type="component" value="Unassembled WGS sequence"/>
</dbReference>
<accession>A0A7W4TLR5</accession>
<dbReference type="Gene3D" id="3.20.20.380">
    <property type="entry name" value="Copper homeostasis (CutC) domain"/>
    <property type="match status" value="1"/>
</dbReference>
<evidence type="ECO:0000313" key="4">
    <source>
        <dbReference type="Proteomes" id="UP000533269"/>
    </source>
</evidence>
<comment type="similarity">
    <text evidence="1 2">Belongs to the CutC family.</text>
</comment>
<dbReference type="SUPFAM" id="SSF110395">
    <property type="entry name" value="CutC-like"/>
    <property type="match status" value="1"/>
</dbReference>
<dbReference type="EMBL" id="JACHVY010000001">
    <property type="protein sequence ID" value="MBB2901269.1"/>
    <property type="molecule type" value="Genomic_DNA"/>
</dbReference>
<evidence type="ECO:0000256" key="1">
    <source>
        <dbReference type="ARBA" id="ARBA00007768"/>
    </source>
</evidence>
<evidence type="ECO:0000256" key="2">
    <source>
        <dbReference type="HAMAP-Rule" id="MF_00795"/>
    </source>
</evidence>
<evidence type="ECO:0000313" key="3">
    <source>
        <dbReference type="EMBL" id="MBB2901269.1"/>
    </source>
</evidence>
<dbReference type="InterPro" id="IPR036822">
    <property type="entry name" value="CutC-like_dom_sf"/>
</dbReference>
<dbReference type="RefSeq" id="WP_311736568.1">
    <property type="nucleotide sequence ID" value="NZ_JACHVY010000001.1"/>
</dbReference>
<dbReference type="HAMAP" id="MF_00795">
    <property type="entry name" value="CutC"/>
    <property type="match status" value="1"/>
</dbReference>